<evidence type="ECO:0000256" key="1">
    <source>
        <dbReference type="SAM" id="SignalP"/>
    </source>
</evidence>
<keyword evidence="3" id="KW-1185">Reference proteome</keyword>
<keyword evidence="1" id="KW-0732">Signal</keyword>
<dbReference type="EMBL" id="CP061800">
    <property type="protein sequence ID" value="QTA87508.1"/>
    <property type="molecule type" value="Genomic_DNA"/>
</dbReference>
<reference evidence="2" key="1">
    <citation type="journal article" date="2021" name="Microb. Physiol.">
        <title>Proteogenomic Insights into the Physiology of Marine, Sulfate-Reducing, Filamentous Desulfonema limicola and Desulfonema magnum.</title>
        <authorList>
            <person name="Schnaars V."/>
            <person name="Wohlbrand L."/>
            <person name="Scheve S."/>
            <person name="Hinrichs C."/>
            <person name="Reinhardt R."/>
            <person name="Rabus R."/>
        </authorList>
    </citation>
    <scope>NUCLEOTIDE SEQUENCE</scope>
    <source>
        <strain evidence="2">4be13</strain>
    </source>
</reference>
<dbReference type="Gene3D" id="3.40.1350.10">
    <property type="match status" value="1"/>
</dbReference>
<sequence>MRIRYVFTMCCLVLAILVFPSASYCLSHGTDAEAFAYIMEEDGSGRKLHPIQEKQKIYNEAWLQNLLRTRPDILPIADIDPVYWPMIPIGYEVSTDTGRIDNLFISHSGHVILVETKLWQNPEAKRKVVAQAIDYASSLSGWTYNELNIAAKKYLKKYETTESDLADWVEKQLGPPAGGKPAFIAKVTENLQAGRFLTVIVSDKIRAPVFKMADYLNNYPNLGIKFALIELKGYWTETDANWPLLIVPRIAINRPCPSTPPPPPPPPIGFWTALKRNAPDSYDKVRNLVDEYRKKDGIEIVVKQTLHVRFTIPQNGRKVSVFYVDKKARLGVWPKDIAGDMILQTKLASEIIRNYDEKMKKILNMPEKRIKLSRHIDEVDIHEFKSAVDEFMKRIQNAD</sequence>
<dbReference type="GO" id="GO:0003676">
    <property type="term" value="F:nucleic acid binding"/>
    <property type="evidence" value="ECO:0007669"/>
    <property type="project" value="InterPro"/>
</dbReference>
<dbReference type="InterPro" id="IPR011856">
    <property type="entry name" value="tRNA_endonuc-like_dom_sf"/>
</dbReference>
<accession>A0A975GP39</accession>
<name>A0A975GP39_9BACT</name>
<protein>
    <submittedName>
        <fullName evidence="2">Uncharacterized protein</fullName>
    </submittedName>
</protein>
<dbReference type="Proteomes" id="UP000663722">
    <property type="component" value="Chromosome"/>
</dbReference>
<organism evidence="2 3">
    <name type="scientific">Desulfonema magnum</name>
    <dbReference type="NCBI Taxonomy" id="45655"/>
    <lineage>
        <taxon>Bacteria</taxon>
        <taxon>Pseudomonadati</taxon>
        <taxon>Thermodesulfobacteriota</taxon>
        <taxon>Desulfobacteria</taxon>
        <taxon>Desulfobacterales</taxon>
        <taxon>Desulfococcaceae</taxon>
        <taxon>Desulfonema</taxon>
    </lineage>
</organism>
<evidence type="ECO:0000313" key="2">
    <source>
        <dbReference type="EMBL" id="QTA87508.1"/>
    </source>
</evidence>
<dbReference type="RefSeq" id="WP_207682672.1">
    <property type="nucleotide sequence ID" value="NZ_CP061800.1"/>
</dbReference>
<feature type="chain" id="PRO_5036755738" evidence="1">
    <location>
        <begin position="25"/>
        <end position="399"/>
    </location>
</feature>
<feature type="signal peptide" evidence="1">
    <location>
        <begin position="1"/>
        <end position="24"/>
    </location>
</feature>
<dbReference type="KEGG" id="dmm:dnm_035420"/>
<evidence type="ECO:0000313" key="3">
    <source>
        <dbReference type="Proteomes" id="UP000663722"/>
    </source>
</evidence>
<dbReference type="AlphaFoldDB" id="A0A975GP39"/>
<gene>
    <name evidence="2" type="ORF">dnm_035420</name>
</gene>
<proteinExistence type="predicted"/>